<dbReference type="EMBL" id="QKZT01000004">
    <property type="protein sequence ID" value="PZX54812.1"/>
    <property type="molecule type" value="Genomic_DNA"/>
</dbReference>
<dbReference type="Proteomes" id="UP000248882">
    <property type="component" value="Unassembled WGS sequence"/>
</dbReference>
<organism evidence="1 2">
    <name type="scientific">Algoriphagus chordae</name>
    <dbReference type="NCBI Taxonomy" id="237019"/>
    <lineage>
        <taxon>Bacteria</taxon>
        <taxon>Pseudomonadati</taxon>
        <taxon>Bacteroidota</taxon>
        <taxon>Cytophagia</taxon>
        <taxon>Cytophagales</taxon>
        <taxon>Cyclobacteriaceae</taxon>
        <taxon>Algoriphagus</taxon>
    </lineage>
</organism>
<keyword evidence="2" id="KW-1185">Reference proteome</keyword>
<proteinExistence type="predicted"/>
<sequence>MRFLCSSGGDCFLSWYALSNRVGRTENQKILNQHIMKTLLTVALASALSFSSLVANASEDLRALSSVNSNYKKINITLTEGLGNAKVSILSADGKSLSSRNVNVKNENLMVPYDLNNLPAGEYQVKIETDQEEVIYTVETEEKPIDPADLPLMAYGKLVDDNTVSLAVVGLLSPGVDVEVLSAESGDVIYTDHVNQAEGFKKNYSFKNVSSEDIYLKVTDAQGRTKTLFF</sequence>
<reference evidence="1 2" key="1">
    <citation type="submission" date="2018-06" db="EMBL/GenBank/DDBJ databases">
        <title>Genomic Encyclopedia of Archaeal and Bacterial Type Strains, Phase II (KMG-II): from individual species to whole genera.</title>
        <authorList>
            <person name="Goeker M."/>
        </authorList>
    </citation>
    <scope>NUCLEOTIDE SEQUENCE [LARGE SCALE GENOMIC DNA]</scope>
    <source>
        <strain evidence="1 2">DSM 19830</strain>
    </source>
</reference>
<dbReference type="AlphaFoldDB" id="A0A2W7SVM9"/>
<comment type="caution">
    <text evidence="1">The sequence shown here is derived from an EMBL/GenBank/DDBJ whole genome shotgun (WGS) entry which is preliminary data.</text>
</comment>
<evidence type="ECO:0000313" key="1">
    <source>
        <dbReference type="EMBL" id="PZX54812.1"/>
    </source>
</evidence>
<gene>
    <name evidence="1" type="ORF">LV85_01150</name>
</gene>
<evidence type="ECO:0000313" key="2">
    <source>
        <dbReference type="Proteomes" id="UP000248882"/>
    </source>
</evidence>
<name>A0A2W7SVM9_9BACT</name>
<accession>A0A2W7SVM9</accession>
<protein>
    <submittedName>
        <fullName evidence="1">Uncharacterized protein</fullName>
    </submittedName>
</protein>